<accession>A0A6D2J8R8</accession>
<dbReference type="Gene3D" id="4.10.60.10">
    <property type="entry name" value="Zinc finger, CCHC-type"/>
    <property type="match status" value="1"/>
</dbReference>
<dbReference type="PROSITE" id="PS50158">
    <property type="entry name" value="ZF_CCHC"/>
    <property type="match status" value="1"/>
</dbReference>
<dbReference type="PANTHER" id="PTHR15503:SF22">
    <property type="entry name" value="TRANSPOSON TY3-I GAG POLYPROTEIN"/>
    <property type="match status" value="1"/>
</dbReference>
<dbReference type="InterPro" id="IPR001878">
    <property type="entry name" value="Znf_CCHC"/>
</dbReference>
<dbReference type="PANTHER" id="PTHR15503">
    <property type="entry name" value="LDOC1 RELATED"/>
    <property type="match status" value="1"/>
</dbReference>
<name>A0A6D2J8R8_9BRAS</name>
<evidence type="ECO:0000256" key="2">
    <source>
        <dbReference type="SAM" id="MobiDB-lite"/>
    </source>
</evidence>
<evidence type="ECO:0000313" key="5">
    <source>
        <dbReference type="Proteomes" id="UP000467841"/>
    </source>
</evidence>
<feature type="compositionally biased region" description="Gly residues" evidence="2">
    <location>
        <begin position="17"/>
        <end position="31"/>
    </location>
</feature>
<dbReference type="EMBL" id="CACVBM020001163">
    <property type="protein sequence ID" value="CAA7036377.1"/>
    <property type="molecule type" value="Genomic_DNA"/>
</dbReference>
<feature type="compositionally biased region" description="Low complexity" evidence="2">
    <location>
        <begin position="297"/>
        <end position="327"/>
    </location>
</feature>
<dbReference type="InterPro" id="IPR036875">
    <property type="entry name" value="Znf_CCHC_sf"/>
</dbReference>
<dbReference type="SMART" id="SM00343">
    <property type="entry name" value="ZnF_C2HC"/>
    <property type="match status" value="2"/>
</dbReference>
<evidence type="ECO:0000313" key="4">
    <source>
        <dbReference type="EMBL" id="CAA7036377.1"/>
    </source>
</evidence>
<comment type="caution">
    <text evidence="4">The sequence shown here is derived from an EMBL/GenBank/DDBJ whole genome shotgun (WGS) entry which is preliminary data.</text>
</comment>
<keyword evidence="1" id="KW-0479">Metal-binding</keyword>
<dbReference type="GO" id="GO:0003676">
    <property type="term" value="F:nucleic acid binding"/>
    <property type="evidence" value="ECO:0007669"/>
    <property type="project" value="InterPro"/>
</dbReference>
<dbReference type="AlphaFoldDB" id="A0A6D2J8R8"/>
<feature type="region of interest" description="Disordered" evidence="2">
    <location>
        <begin position="1"/>
        <end position="60"/>
    </location>
</feature>
<keyword evidence="1" id="KW-0863">Zinc-finger</keyword>
<protein>
    <recommendedName>
        <fullName evidence="3">CCHC-type domain-containing protein</fullName>
    </recommendedName>
</protein>
<dbReference type="Pfam" id="PF03732">
    <property type="entry name" value="Retrotrans_gag"/>
    <property type="match status" value="1"/>
</dbReference>
<dbReference type="OrthoDB" id="728678at2759"/>
<dbReference type="InterPro" id="IPR032567">
    <property type="entry name" value="RTL1-rel"/>
</dbReference>
<gene>
    <name evidence="4" type="ORF">MERR_LOCUS23612</name>
</gene>
<dbReference type="InterPro" id="IPR005162">
    <property type="entry name" value="Retrotrans_gag_dom"/>
</dbReference>
<proteinExistence type="predicted"/>
<evidence type="ECO:0000259" key="3">
    <source>
        <dbReference type="PROSITE" id="PS50158"/>
    </source>
</evidence>
<dbReference type="Pfam" id="PF00098">
    <property type="entry name" value="zf-CCHC"/>
    <property type="match status" value="1"/>
</dbReference>
<dbReference type="SUPFAM" id="SSF57756">
    <property type="entry name" value="Retrovirus zinc finger-like domains"/>
    <property type="match status" value="1"/>
</dbReference>
<sequence>MDGAPRGRGARGRGARGRGGSGRGRAGGRAGGRGRGRGRGLPADSGESVAPSVHTASVTQSGHDDLVVGLLTQLLARFPPVVPQGAPGVPPVAEVQHVAAGVAQPEAVDAGVTSYLEFMGHMQRIGTPFFEGRVGPEEADAWRQRVERNFHSIRCPIEYWVELAVHYLSGDAHLWWQAAVGRRAFWTWGDFLVEFNAKYFPRQARDRLQMRFMGIEQGSRSVREYDEEFSRLLVHAGFGMEAEHQLTNRFLEGLRKDIRTLCRSSMHTSRASLVELAASVEADLGGPVGPVAVPSAVASATQPRGQHQQPRQQQQQQRRGGSSFSSGSGRGGLPAQGQKRSREEFSGASQFPRGSCFGCGSTEHRVSSCPKRESAPRVCYYCKEPGHIKPMCPKLRSMSVASVQPVAAQPVSQIAAVQPLGQIAPARGVTLRWRLAGLVRPDRSQSCGGSQRN</sequence>
<reference evidence="4" key="1">
    <citation type="submission" date="2020-01" db="EMBL/GenBank/DDBJ databases">
        <authorList>
            <person name="Mishra B."/>
        </authorList>
    </citation>
    <scope>NUCLEOTIDE SEQUENCE [LARGE SCALE GENOMIC DNA]</scope>
</reference>
<feature type="region of interest" description="Disordered" evidence="2">
    <location>
        <begin position="297"/>
        <end position="350"/>
    </location>
</feature>
<keyword evidence="1" id="KW-0862">Zinc</keyword>
<organism evidence="4 5">
    <name type="scientific">Microthlaspi erraticum</name>
    <dbReference type="NCBI Taxonomy" id="1685480"/>
    <lineage>
        <taxon>Eukaryota</taxon>
        <taxon>Viridiplantae</taxon>
        <taxon>Streptophyta</taxon>
        <taxon>Embryophyta</taxon>
        <taxon>Tracheophyta</taxon>
        <taxon>Spermatophyta</taxon>
        <taxon>Magnoliopsida</taxon>
        <taxon>eudicotyledons</taxon>
        <taxon>Gunneridae</taxon>
        <taxon>Pentapetalae</taxon>
        <taxon>rosids</taxon>
        <taxon>malvids</taxon>
        <taxon>Brassicales</taxon>
        <taxon>Brassicaceae</taxon>
        <taxon>Coluteocarpeae</taxon>
        <taxon>Microthlaspi</taxon>
    </lineage>
</organism>
<feature type="domain" description="CCHC-type" evidence="3">
    <location>
        <begin position="379"/>
        <end position="394"/>
    </location>
</feature>
<keyword evidence="5" id="KW-1185">Reference proteome</keyword>
<dbReference type="Proteomes" id="UP000467841">
    <property type="component" value="Unassembled WGS sequence"/>
</dbReference>
<dbReference type="GO" id="GO:0008270">
    <property type="term" value="F:zinc ion binding"/>
    <property type="evidence" value="ECO:0007669"/>
    <property type="project" value="UniProtKB-KW"/>
</dbReference>
<evidence type="ECO:0000256" key="1">
    <source>
        <dbReference type="PROSITE-ProRule" id="PRU00047"/>
    </source>
</evidence>